<organism evidence="2 3">
    <name type="scientific">Oceanispirochaeta crateris</name>
    <dbReference type="NCBI Taxonomy" id="2518645"/>
    <lineage>
        <taxon>Bacteria</taxon>
        <taxon>Pseudomonadati</taxon>
        <taxon>Spirochaetota</taxon>
        <taxon>Spirochaetia</taxon>
        <taxon>Spirochaetales</taxon>
        <taxon>Spirochaetaceae</taxon>
        <taxon>Oceanispirochaeta</taxon>
    </lineage>
</organism>
<keyword evidence="1" id="KW-0732">Signal</keyword>
<dbReference type="RefSeq" id="WP_149485065.1">
    <property type="nucleotide sequence ID" value="NZ_CP036150.1"/>
</dbReference>
<feature type="chain" id="PRO_5022695124" evidence="1">
    <location>
        <begin position="20"/>
        <end position="438"/>
    </location>
</feature>
<accession>A0A5C1QFQ5</accession>
<protein>
    <submittedName>
        <fullName evidence="2">Uncharacterized protein</fullName>
    </submittedName>
</protein>
<proteinExistence type="predicted"/>
<keyword evidence="3" id="KW-1185">Reference proteome</keyword>
<evidence type="ECO:0000313" key="3">
    <source>
        <dbReference type="Proteomes" id="UP000324209"/>
    </source>
</evidence>
<dbReference type="OrthoDB" id="354691at2"/>
<dbReference type="AlphaFoldDB" id="A0A5C1QFQ5"/>
<reference evidence="2 3" key="1">
    <citation type="submission" date="2019-02" db="EMBL/GenBank/DDBJ databases">
        <title>Complete Genome Sequence and Methylome Analysis of free living Spirochaetas.</title>
        <authorList>
            <person name="Fomenkov A."/>
            <person name="Dubinina G."/>
            <person name="Leshcheva N."/>
            <person name="Mikheeva N."/>
            <person name="Grabovich M."/>
            <person name="Vincze T."/>
            <person name="Roberts R.J."/>
        </authorList>
    </citation>
    <scope>NUCLEOTIDE SEQUENCE [LARGE SCALE GENOMIC DNA]</scope>
    <source>
        <strain evidence="2 3">K2</strain>
    </source>
</reference>
<feature type="signal peptide" evidence="1">
    <location>
        <begin position="1"/>
        <end position="19"/>
    </location>
</feature>
<dbReference type="EMBL" id="CP036150">
    <property type="protein sequence ID" value="QEN06983.1"/>
    <property type="molecule type" value="Genomic_DNA"/>
</dbReference>
<sequence>MKKLFFIFNILIITTYLFAQENSDSSVPLDDVTIESIDDLFNDTSSEVNTSTEENSDRSEQPETLSVLDDLKEETGGSLTVKYAFAAGFSPGWSESPWYWENEDETFTKVVGADLTSDFIFDFQLTPRLRAYQSFSIDFPSYEFEIDSFWAEYNLSNMAFFKLGQYAESWGLSGNYNYTNLLSRLPEDGSGGDPYTFRMNLPLGLGGLQLLTMVRSGWGIDGDIENLEAGDLGYGIKYNFAYPSVDVNVGFFYQELMPLRTIVTAKTTLFDSTELFLQGLVSVPNQTDMEDAVFSGSVGLVDDFLKDKLTVNLEYFYNGEVYTVVEETDSGWTEDETSPFIKGHNTAFNLYYNTSLRNINLFSRFLYNFSSNTGKWAPGVRFKPYNDLSVYLSVPIVVGDRDGTYYSSNYDEKNRPFSVTLAITLSGSQKFAQYKKFN</sequence>
<evidence type="ECO:0000313" key="2">
    <source>
        <dbReference type="EMBL" id="QEN06983.1"/>
    </source>
</evidence>
<dbReference type="Proteomes" id="UP000324209">
    <property type="component" value="Chromosome"/>
</dbReference>
<gene>
    <name evidence="2" type="ORF">EXM22_02905</name>
</gene>
<evidence type="ECO:0000256" key="1">
    <source>
        <dbReference type="SAM" id="SignalP"/>
    </source>
</evidence>
<dbReference type="KEGG" id="ock:EXM22_02905"/>
<name>A0A5C1QFQ5_9SPIO</name>